<dbReference type="InterPro" id="IPR036047">
    <property type="entry name" value="F-box-like_dom_sf"/>
</dbReference>
<dbReference type="PANTHER" id="PTHR31672:SF13">
    <property type="entry name" value="F-BOX PROTEIN CPR30-LIKE"/>
    <property type="match status" value="1"/>
</dbReference>
<dbReference type="Gramene" id="rna-AYBTSS11_LOCUS21466">
    <property type="protein sequence ID" value="CAJ1967971.1"/>
    <property type="gene ID" value="gene-AYBTSS11_LOCUS21466"/>
</dbReference>
<dbReference type="SUPFAM" id="SSF81383">
    <property type="entry name" value="F-box domain"/>
    <property type="match status" value="1"/>
</dbReference>
<gene>
    <name evidence="2" type="ORF">AYBTSS11_LOCUS21466</name>
</gene>
<dbReference type="EMBL" id="OY731404">
    <property type="protein sequence ID" value="CAJ1967971.1"/>
    <property type="molecule type" value="Genomic_DNA"/>
</dbReference>
<dbReference type="Gene3D" id="1.20.1280.50">
    <property type="match status" value="1"/>
</dbReference>
<evidence type="ECO:0000313" key="3">
    <source>
        <dbReference type="Proteomes" id="UP001189624"/>
    </source>
</evidence>
<proteinExistence type="predicted"/>
<dbReference type="Pfam" id="PF00646">
    <property type="entry name" value="F-box"/>
    <property type="match status" value="1"/>
</dbReference>
<dbReference type="InterPro" id="IPR001810">
    <property type="entry name" value="F-box_dom"/>
</dbReference>
<reference evidence="2" key="1">
    <citation type="submission" date="2023-10" db="EMBL/GenBank/DDBJ databases">
        <authorList>
            <person name="Domelevo Entfellner J.-B."/>
        </authorList>
    </citation>
    <scope>NUCLEOTIDE SEQUENCE</scope>
</reference>
<sequence length="393" mass="45219">MSSSQNCSVLPQDVLFEILSRVPVKDLMRFKCVSKWWNHLVSDPTFVKLHLQRSSKNTHILLTFQGIINQKFELRLYALPCSVQKLVGNPSATVKSSRSHRFKLDYAVLGVCNGLVSLKDSYIGDEFSDHWVRFWNPSTRIMSEDSPRIRLHHGDYKGPLLYKFGFGYDDRSESYKVVVLDYKSEKMEVRVHCLGDNCWRNTLTCDVFPIPAVCRGAACVSGTMNWLGLAKSSSGYQKQELITVKDLEIFSYDLKNETCSYLSVPDGLSVAEVHFAQPALEVFKGCLCLSHQHEGQFDVWLRREFSDEKSWFKFLNLSHGSPEFSICGFSIYIAVLCVSENDDFVLLANQSDSEFILFNRTDNRIERRYNFKSANSYFYSNDYVESLVLPYRN</sequence>
<evidence type="ECO:0000313" key="2">
    <source>
        <dbReference type="EMBL" id="CAJ1967971.1"/>
    </source>
</evidence>
<name>A0AA86T9G5_9FABA</name>
<organism evidence="2 3">
    <name type="scientific">Sphenostylis stenocarpa</name>
    <dbReference type="NCBI Taxonomy" id="92480"/>
    <lineage>
        <taxon>Eukaryota</taxon>
        <taxon>Viridiplantae</taxon>
        <taxon>Streptophyta</taxon>
        <taxon>Embryophyta</taxon>
        <taxon>Tracheophyta</taxon>
        <taxon>Spermatophyta</taxon>
        <taxon>Magnoliopsida</taxon>
        <taxon>eudicotyledons</taxon>
        <taxon>Gunneridae</taxon>
        <taxon>Pentapetalae</taxon>
        <taxon>rosids</taxon>
        <taxon>fabids</taxon>
        <taxon>Fabales</taxon>
        <taxon>Fabaceae</taxon>
        <taxon>Papilionoideae</taxon>
        <taxon>50 kb inversion clade</taxon>
        <taxon>NPAAA clade</taxon>
        <taxon>indigoferoid/millettioid clade</taxon>
        <taxon>Phaseoleae</taxon>
        <taxon>Sphenostylis</taxon>
    </lineage>
</organism>
<dbReference type="PROSITE" id="PS50181">
    <property type="entry name" value="FBOX"/>
    <property type="match status" value="1"/>
</dbReference>
<dbReference type="PANTHER" id="PTHR31672">
    <property type="entry name" value="BNACNNG10540D PROTEIN"/>
    <property type="match status" value="1"/>
</dbReference>
<dbReference type="Proteomes" id="UP001189624">
    <property type="component" value="Chromosome 7"/>
</dbReference>
<dbReference type="InterPro" id="IPR006527">
    <property type="entry name" value="F-box-assoc_dom_typ1"/>
</dbReference>
<dbReference type="AlphaFoldDB" id="A0AA86T9G5"/>
<protein>
    <recommendedName>
        <fullName evidence="1">F-box domain-containing protein</fullName>
    </recommendedName>
</protein>
<evidence type="ECO:0000259" key="1">
    <source>
        <dbReference type="PROSITE" id="PS50181"/>
    </source>
</evidence>
<dbReference type="SMART" id="SM00256">
    <property type="entry name" value="FBOX"/>
    <property type="match status" value="1"/>
</dbReference>
<keyword evidence="3" id="KW-1185">Reference proteome</keyword>
<dbReference type="InterPro" id="IPR050796">
    <property type="entry name" value="SCF_F-box_component"/>
</dbReference>
<dbReference type="Pfam" id="PF07734">
    <property type="entry name" value="FBA_1"/>
    <property type="match status" value="1"/>
</dbReference>
<feature type="domain" description="F-box" evidence="1">
    <location>
        <begin position="4"/>
        <end position="49"/>
    </location>
</feature>
<dbReference type="NCBIfam" id="TIGR01640">
    <property type="entry name" value="F_box_assoc_1"/>
    <property type="match status" value="1"/>
</dbReference>
<dbReference type="InterPro" id="IPR017451">
    <property type="entry name" value="F-box-assoc_interact_dom"/>
</dbReference>
<dbReference type="CDD" id="cd22157">
    <property type="entry name" value="F-box_AtFBW1-like"/>
    <property type="match status" value="1"/>
</dbReference>
<accession>A0AA86T9G5</accession>